<evidence type="ECO:0000313" key="4">
    <source>
        <dbReference type="Proteomes" id="UP000190229"/>
    </source>
</evidence>
<reference evidence="2 4" key="2">
    <citation type="submission" date="2017-02" db="EMBL/GenBank/DDBJ databases">
        <title>Draft genome of Acidibacillus ferrooxidans Huett2.</title>
        <authorList>
            <person name="Schopf S."/>
        </authorList>
    </citation>
    <scope>NUCLEOTIDE SEQUENCE [LARGE SCALE GENOMIC DNA]</scope>
    <source>
        <strain evidence="2 4">Huett2</strain>
    </source>
</reference>
<evidence type="ECO:0000313" key="3">
    <source>
        <dbReference type="Proteomes" id="UP000077421"/>
    </source>
</evidence>
<name>A0A162SX26_9BACL</name>
<reference evidence="1 3" key="1">
    <citation type="submission" date="2016-02" db="EMBL/GenBank/DDBJ databases">
        <title>Draft genome sequence of Acidibacillus ferrooxidans SLC66.</title>
        <authorList>
            <person name="Oliveira G."/>
            <person name="Nancucheo I."/>
            <person name="Dall'Agnol H."/>
            <person name="Johnson B."/>
            <person name="Oliveira R."/>
            <person name="Nunes G.L."/>
            <person name="Tzotzos G."/>
            <person name="Orellana S.C."/>
            <person name="Salim A.C."/>
            <person name="Araujo F.M."/>
        </authorList>
    </citation>
    <scope>NUCLEOTIDE SEQUENCE [LARGE SCALE GENOMIC DNA]</scope>
    <source>
        <strain evidence="1 3">SLC66</strain>
    </source>
</reference>
<comment type="caution">
    <text evidence="1">The sequence shown here is derived from an EMBL/GenBank/DDBJ whole genome shotgun (WGS) entry which is preliminary data.</text>
</comment>
<dbReference type="RefSeq" id="WP_067566197.1">
    <property type="nucleotide sequence ID" value="NZ_LSUQ01000045.1"/>
</dbReference>
<gene>
    <name evidence="1" type="ORF">AYW79_11830</name>
    <name evidence="2" type="ORF">B2M26_03355</name>
</gene>
<organism evidence="1 3">
    <name type="scientific">Ferroacidibacillus organovorans</name>
    <dbReference type="NCBI Taxonomy" id="1765683"/>
    <lineage>
        <taxon>Bacteria</taxon>
        <taxon>Bacillati</taxon>
        <taxon>Bacillota</taxon>
        <taxon>Bacilli</taxon>
        <taxon>Bacillales</taxon>
        <taxon>Alicyclobacillaceae</taxon>
        <taxon>Ferroacidibacillus</taxon>
    </lineage>
</organism>
<dbReference type="EMBL" id="MWPS01000008">
    <property type="protein sequence ID" value="OPG17050.1"/>
    <property type="molecule type" value="Genomic_DNA"/>
</dbReference>
<evidence type="ECO:0000313" key="2">
    <source>
        <dbReference type="EMBL" id="OPG17050.1"/>
    </source>
</evidence>
<dbReference type="Proteomes" id="UP000190229">
    <property type="component" value="Unassembled WGS sequence"/>
</dbReference>
<dbReference type="AlphaFoldDB" id="A0A162SX26"/>
<keyword evidence="4" id="KW-1185">Reference proteome</keyword>
<dbReference type="Proteomes" id="UP000077421">
    <property type="component" value="Unassembled WGS sequence"/>
</dbReference>
<dbReference type="EMBL" id="LSUQ01000045">
    <property type="protein sequence ID" value="OAG93222.1"/>
    <property type="molecule type" value="Genomic_DNA"/>
</dbReference>
<evidence type="ECO:0000313" key="1">
    <source>
        <dbReference type="EMBL" id="OAG93222.1"/>
    </source>
</evidence>
<proteinExistence type="predicted"/>
<sequence>MEPKKIYEVAIYLRKSRDDSDGEDSIVDICRFPWLMEAKEWFILGHGVTKRIARQNNKRALNIKGMFSHTEK</sequence>
<protein>
    <submittedName>
        <fullName evidence="1">Uncharacterized protein</fullName>
    </submittedName>
</protein>
<accession>A0A162SX26</accession>